<sequence length="102" mass="11039">MCFFGAVVVGLQSCASLPVLFLWSVVVGGCSDLFCCFDFDGEELVLRFQVYLQHVDDVLISVSILVVDRTASNILVIICSMMDCMTRKSPGACCFLQGIAGT</sequence>
<comment type="caution">
    <text evidence="1">The sequence shown here is derived from an EMBL/GenBank/DDBJ whole genome shotgun (WGS) entry which is preliminary data.</text>
</comment>
<organism evidence="1 2">
    <name type="scientific">Trifolium medium</name>
    <dbReference type="NCBI Taxonomy" id="97028"/>
    <lineage>
        <taxon>Eukaryota</taxon>
        <taxon>Viridiplantae</taxon>
        <taxon>Streptophyta</taxon>
        <taxon>Embryophyta</taxon>
        <taxon>Tracheophyta</taxon>
        <taxon>Spermatophyta</taxon>
        <taxon>Magnoliopsida</taxon>
        <taxon>eudicotyledons</taxon>
        <taxon>Gunneridae</taxon>
        <taxon>Pentapetalae</taxon>
        <taxon>rosids</taxon>
        <taxon>fabids</taxon>
        <taxon>Fabales</taxon>
        <taxon>Fabaceae</taxon>
        <taxon>Papilionoideae</taxon>
        <taxon>50 kb inversion clade</taxon>
        <taxon>NPAAA clade</taxon>
        <taxon>Hologalegina</taxon>
        <taxon>IRL clade</taxon>
        <taxon>Trifolieae</taxon>
        <taxon>Trifolium</taxon>
    </lineage>
</organism>
<evidence type="ECO:0000313" key="1">
    <source>
        <dbReference type="EMBL" id="MCI25709.1"/>
    </source>
</evidence>
<evidence type="ECO:0000313" key="2">
    <source>
        <dbReference type="Proteomes" id="UP000265520"/>
    </source>
</evidence>
<reference evidence="1 2" key="1">
    <citation type="journal article" date="2018" name="Front. Plant Sci.">
        <title>Red Clover (Trifolium pratense) and Zigzag Clover (T. medium) - A Picture of Genomic Similarities and Differences.</title>
        <authorList>
            <person name="Dluhosova J."/>
            <person name="Istvanek J."/>
            <person name="Nedelnik J."/>
            <person name="Repkova J."/>
        </authorList>
    </citation>
    <scope>NUCLEOTIDE SEQUENCE [LARGE SCALE GENOMIC DNA]</scope>
    <source>
        <strain evidence="2">cv. 10/8</strain>
        <tissue evidence="1">Leaf</tissue>
    </source>
</reference>
<dbReference type="EMBL" id="LXQA010148856">
    <property type="protein sequence ID" value="MCI25709.1"/>
    <property type="molecule type" value="Genomic_DNA"/>
</dbReference>
<keyword evidence="2" id="KW-1185">Reference proteome</keyword>
<dbReference type="Proteomes" id="UP000265520">
    <property type="component" value="Unassembled WGS sequence"/>
</dbReference>
<protein>
    <submittedName>
        <fullName evidence="1">Uncharacterized protein</fullName>
    </submittedName>
</protein>
<name>A0A392QP35_9FABA</name>
<accession>A0A392QP35</accession>
<dbReference type="AlphaFoldDB" id="A0A392QP35"/>
<proteinExistence type="predicted"/>